<sequence length="143" mass="14594">MPVREAQTVWNGTLEAGAGTVALQSSRIATYTVSFPTRAAESADGVTSPEELIAAAHSSCFAMQFSALLGEAGGTDIHLEVGAKVHLGPDPGGGFRIPRIELTVGGSAAGIVQDQFRSLAEDAKQSCPVSKALAGADIDLTVV</sequence>
<dbReference type="PANTHER" id="PTHR42830:SF1">
    <property type="entry name" value="OSMOTICALLY INDUCIBLE FAMILY PROTEIN"/>
    <property type="match status" value="1"/>
</dbReference>
<dbReference type="Proteomes" id="UP001560267">
    <property type="component" value="Unassembled WGS sequence"/>
</dbReference>
<dbReference type="PANTHER" id="PTHR42830">
    <property type="entry name" value="OSMOTICALLY INDUCIBLE FAMILY PROTEIN"/>
    <property type="match status" value="1"/>
</dbReference>
<dbReference type="NCBIfam" id="TIGR03562">
    <property type="entry name" value="osmo_induc_OsmC"/>
    <property type="match status" value="1"/>
</dbReference>
<protein>
    <submittedName>
        <fullName evidence="1">OsmC family peroxiredoxin</fullName>
    </submittedName>
</protein>
<dbReference type="RefSeq" id="WP_298382586.1">
    <property type="nucleotide sequence ID" value="NZ_JBFSHR010000012.1"/>
</dbReference>
<keyword evidence="2" id="KW-1185">Reference proteome</keyword>
<evidence type="ECO:0000313" key="1">
    <source>
        <dbReference type="EMBL" id="MEX6429224.1"/>
    </source>
</evidence>
<organism evidence="1 2">
    <name type="scientific">Ferrimicrobium acidiphilum</name>
    <dbReference type="NCBI Taxonomy" id="121039"/>
    <lineage>
        <taxon>Bacteria</taxon>
        <taxon>Bacillati</taxon>
        <taxon>Actinomycetota</taxon>
        <taxon>Acidimicrobiia</taxon>
        <taxon>Acidimicrobiales</taxon>
        <taxon>Acidimicrobiaceae</taxon>
        <taxon>Ferrimicrobium</taxon>
    </lineage>
</organism>
<dbReference type="SUPFAM" id="SSF82784">
    <property type="entry name" value="OsmC-like"/>
    <property type="match status" value="1"/>
</dbReference>
<comment type="caution">
    <text evidence="1">The sequence shown here is derived from an EMBL/GenBank/DDBJ whole genome shotgun (WGS) entry which is preliminary data.</text>
</comment>
<proteinExistence type="predicted"/>
<name>A0ABV3Y419_9ACTN</name>
<evidence type="ECO:0000313" key="2">
    <source>
        <dbReference type="Proteomes" id="UP001560267"/>
    </source>
</evidence>
<dbReference type="Pfam" id="PF02566">
    <property type="entry name" value="OsmC"/>
    <property type="match status" value="1"/>
</dbReference>
<dbReference type="InterPro" id="IPR003718">
    <property type="entry name" value="OsmC/Ohr_fam"/>
</dbReference>
<dbReference type="InterPro" id="IPR015946">
    <property type="entry name" value="KH_dom-like_a/b"/>
</dbReference>
<accession>A0ABV3Y419</accession>
<dbReference type="Gene3D" id="3.30.300.20">
    <property type="match status" value="1"/>
</dbReference>
<dbReference type="InterPro" id="IPR019904">
    <property type="entry name" value="Peroxiredoxin_OsmC"/>
</dbReference>
<dbReference type="EMBL" id="JBFSHR010000012">
    <property type="protein sequence ID" value="MEX6429224.1"/>
    <property type="molecule type" value="Genomic_DNA"/>
</dbReference>
<dbReference type="InterPro" id="IPR036102">
    <property type="entry name" value="OsmC/Ohrsf"/>
</dbReference>
<reference evidence="1 2" key="1">
    <citation type="submission" date="2024-07" db="EMBL/GenBank/DDBJ databases">
        <title>Draft Genome Sequence of Ferrimicrobium acidiphilum Strain YE2023, Isolated from a Pulp of Bioleach Reactor.</title>
        <authorList>
            <person name="Elkina Y.A."/>
            <person name="Bulaeva A.G."/>
            <person name="Beletsky A.V."/>
            <person name="Mardanov A.V."/>
        </authorList>
    </citation>
    <scope>NUCLEOTIDE SEQUENCE [LARGE SCALE GENOMIC DNA]</scope>
    <source>
        <strain evidence="1 2">YE2023</strain>
    </source>
</reference>
<gene>
    <name evidence="1" type="ORF">AB6A68_05145</name>
</gene>
<dbReference type="InterPro" id="IPR052707">
    <property type="entry name" value="OsmC_Ohr_Peroxiredoxin"/>
</dbReference>